<comment type="caution">
    <text evidence="1">The sequence shown here is derived from an EMBL/GenBank/DDBJ whole genome shotgun (WGS) entry which is preliminary data.</text>
</comment>
<accession>A0ABW4GZP0</accession>
<reference evidence="2" key="1">
    <citation type="journal article" date="2019" name="Int. J. Syst. Evol. Microbiol.">
        <title>The Global Catalogue of Microorganisms (GCM) 10K type strain sequencing project: providing services to taxonomists for standard genome sequencing and annotation.</title>
        <authorList>
            <consortium name="The Broad Institute Genomics Platform"/>
            <consortium name="The Broad Institute Genome Sequencing Center for Infectious Disease"/>
            <person name="Wu L."/>
            <person name="Ma J."/>
        </authorList>
    </citation>
    <scope>NUCLEOTIDE SEQUENCE [LARGE SCALE GENOMIC DNA]</scope>
    <source>
        <strain evidence="2">CGMCC 1.15399</strain>
    </source>
</reference>
<protein>
    <recommendedName>
        <fullName evidence="3">SUKH-4 immunity protein of toxin-antitoxin system</fullName>
    </recommendedName>
</protein>
<dbReference type="EMBL" id="JBHUCM010000084">
    <property type="protein sequence ID" value="MFD1547819.1"/>
    <property type="molecule type" value="Genomic_DNA"/>
</dbReference>
<sequence>MTDSTAPPWIDDLFSFPTPPALRTLIDIAWQAAYDFYEENETYDYTLLMSHYDFMFDLATIPRPPDGCDAYPEFVDRQLSVPHFATPEFVPFGSLGDGGDVGWLVPAPELGRLDHPVVLANGHEHGVTLIGADTRTGLEFMLSWALRKWRENPVPEPPAWRDPDVWLAQNQRQIDARAKNQRLVARLAAELRIDPAPDRTFPGSWWQGTTVREDTEYDIVFDVPEGWRHEPGADGIGVLAPADAYADRRPVVADPPPLEPELIAATCWLDAGYPATVLLALKDAFVNVPSCYFADLKPLWARAYRDLGRPEYADRLDLMAPSYQDSCYCPTPH</sequence>
<organism evidence="1 2">
    <name type="scientific">Nonomuraea guangzhouensis</name>
    <dbReference type="NCBI Taxonomy" id="1291555"/>
    <lineage>
        <taxon>Bacteria</taxon>
        <taxon>Bacillati</taxon>
        <taxon>Actinomycetota</taxon>
        <taxon>Actinomycetes</taxon>
        <taxon>Streptosporangiales</taxon>
        <taxon>Streptosporangiaceae</taxon>
        <taxon>Nonomuraea</taxon>
    </lineage>
</organism>
<dbReference type="Proteomes" id="UP001597097">
    <property type="component" value="Unassembled WGS sequence"/>
</dbReference>
<name>A0ABW4GZP0_9ACTN</name>
<evidence type="ECO:0000313" key="2">
    <source>
        <dbReference type="Proteomes" id="UP001597097"/>
    </source>
</evidence>
<evidence type="ECO:0000313" key="1">
    <source>
        <dbReference type="EMBL" id="MFD1547819.1"/>
    </source>
</evidence>
<proteinExistence type="predicted"/>
<keyword evidence="2" id="KW-1185">Reference proteome</keyword>
<evidence type="ECO:0008006" key="3">
    <source>
        <dbReference type="Google" id="ProtNLM"/>
    </source>
</evidence>
<dbReference type="RefSeq" id="WP_219536344.1">
    <property type="nucleotide sequence ID" value="NZ_JAHKRM010000029.1"/>
</dbReference>
<gene>
    <name evidence="1" type="ORF">ACFSJ0_63080</name>
</gene>